<accession>A0ABX7DYS3</accession>
<keyword evidence="1" id="KW-0472">Membrane</keyword>
<dbReference type="EMBL" id="CP065425">
    <property type="protein sequence ID" value="QQZ08628.1"/>
    <property type="molecule type" value="Genomic_DNA"/>
</dbReference>
<keyword evidence="1" id="KW-1133">Transmembrane helix</keyword>
<keyword evidence="1" id="KW-0812">Transmembrane</keyword>
<name>A0ABX7DYS3_9BACI</name>
<dbReference type="Proteomes" id="UP000595691">
    <property type="component" value="Chromosome"/>
</dbReference>
<evidence type="ECO:0000313" key="2">
    <source>
        <dbReference type="EMBL" id="QQZ08628.1"/>
    </source>
</evidence>
<protein>
    <recommendedName>
        <fullName evidence="4">DoxX family protein</fullName>
    </recommendedName>
</protein>
<keyword evidence="3" id="KW-1185">Reference proteome</keyword>
<dbReference type="Pfam" id="PF19728">
    <property type="entry name" value="DUF6220"/>
    <property type="match status" value="1"/>
</dbReference>
<feature type="transmembrane region" description="Helical" evidence="1">
    <location>
        <begin position="52"/>
        <end position="69"/>
    </location>
</feature>
<evidence type="ECO:0008006" key="4">
    <source>
        <dbReference type="Google" id="ProtNLM"/>
    </source>
</evidence>
<gene>
    <name evidence="2" type="ORF">I5776_16540</name>
</gene>
<feature type="transmembrane region" description="Helical" evidence="1">
    <location>
        <begin position="12"/>
        <end position="40"/>
    </location>
</feature>
<sequence>MTKDTPTNTNQIGRMIFLILSILFIMCLLTQVFFAGLAIFINPSNWANHTNFIHFFEWLPLLMLITSFVGKLPVGMRWQSAGLFVLIFLMYFTAHSNTIVPIKYSAAAHPVIAMVLFILSVNVTQRAAQMLRHK</sequence>
<dbReference type="InterPro" id="IPR046192">
    <property type="entry name" value="DUF6220"/>
</dbReference>
<feature type="transmembrane region" description="Helical" evidence="1">
    <location>
        <begin position="106"/>
        <end position="124"/>
    </location>
</feature>
<proteinExistence type="predicted"/>
<organism evidence="2 3">
    <name type="scientific">Heyndrickxia vini</name>
    <dbReference type="NCBI Taxonomy" id="1476025"/>
    <lineage>
        <taxon>Bacteria</taxon>
        <taxon>Bacillati</taxon>
        <taxon>Bacillota</taxon>
        <taxon>Bacilli</taxon>
        <taxon>Bacillales</taxon>
        <taxon>Bacillaceae</taxon>
        <taxon>Heyndrickxia</taxon>
    </lineage>
</organism>
<dbReference type="RefSeq" id="WP_202777439.1">
    <property type="nucleotide sequence ID" value="NZ_CP065425.1"/>
</dbReference>
<evidence type="ECO:0000313" key="3">
    <source>
        <dbReference type="Proteomes" id="UP000595691"/>
    </source>
</evidence>
<feature type="transmembrane region" description="Helical" evidence="1">
    <location>
        <begin position="81"/>
        <end position="100"/>
    </location>
</feature>
<reference evidence="2 3" key="1">
    <citation type="submission" date="2020-11" db="EMBL/GenBank/DDBJ databases">
        <title>Taxonomic evaluation of the Bacillus sporothermodurans group of bacteria based on whole genome sequences.</title>
        <authorList>
            <person name="Fiedler G."/>
            <person name="Herbstmann A.-D."/>
            <person name="Doll E."/>
            <person name="Wenning M."/>
            <person name="Brinks E."/>
            <person name="Kabisch J."/>
            <person name="Breitenwieser F."/>
            <person name="Lappann M."/>
            <person name="Boehnlein C."/>
            <person name="Franz C."/>
        </authorList>
    </citation>
    <scope>NUCLEOTIDE SEQUENCE [LARGE SCALE GENOMIC DNA]</scope>
    <source>
        <strain evidence="2 3">JCM 19841</strain>
    </source>
</reference>
<evidence type="ECO:0000256" key="1">
    <source>
        <dbReference type="SAM" id="Phobius"/>
    </source>
</evidence>